<comment type="caution">
    <text evidence="1">The sequence shown here is derived from an EMBL/GenBank/DDBJ whole genome shotgun (WGS) entry which is preliminary data.</text>
</comment>
<organism evidence="1 2">
    <name type="scientific">Psychracetigena formicireducens</name>
    <dbReference type="NCBI Taxonomy" id="2986056"/>
    <lineage>
        <taxon>Bacteria</taxon>
        <taxon>Bacillati</taxon>
        <taxon>Candidatus Lithacetigenota</taxon>
        <taxon>Candidatus Psychracetigena</taxon>
    </lineage>
</organism>
<name>A0A9E2BGZ3_PSYF1</name>
<reference evidence="1 2" key="1">
    <citation type="journal article" date="2021" name="bioRxiv">
        <title>Unique metabolic strategies in Hadean analogues reveal hints for primordial physiology.</title>
        <authorList>
            <person name="Nobu M.K."/>
            <person name="Nakai R."/>
            <person name="Tamazawa S."/>
            <person name="Mori H."/>
            <person name="Toyoda A."/>
            <person name="Ijiri A."/>
            <person name="Suzuki S."/>
            <person name="Kurokawa K."/>
            <person name="Kamagata Y."/>
            <person name="Tamaki H."/>
        </authorList>
    </citation>
    <scope>NUCLEOTIDE SEQUENCE [LARGE SCALE GENOMIC DNA]</scope>
    <source>
        <strain evidence="1">BS525</strain>
    </source>
</reference>
<dbReference type="AlphaFoldDB" id="A0A9E2BGZ3"/>
<sequence>MDTQYDLMHVLNWYNVGIIEENNEIKFQQVTRSEEPLIWSLIYDFCHEKTKEFDYWRFEEQMYNFLESQWNVLQKSFILSDNDDKFLDYQFRKILGDLYKLKYFRRILAPHKIVLKNGREINVGDIRMIKPTQEGRDANII</sequence>
<accession>A0A9E2BGZ3</accession>
<dbReference type="Proteomes" id="UP000811545">
    <property type="component" value="Unassembled WGS sequence"/>
</dbReference>
<protein>
    <submittedName>
        <fullName evidence="1">Uncharacterized protein</fullName>
    </submittedName>
</protein>
<gene>
    <name evidence="1" type="ORF">DDT42_01223</name>
</gene>
<evidence type="ECO:0000313" key="1">
    <source>
        <dbReference type="EMBL" id="MBT9145352.1"/>
    </source>
</evidence>
<evidence type="ECO:0000313" key="2">
    <source>
        <dbReference type="Proteomes" id="UP000811545"/>
    </source>
</evidence>
<dbReference type="EMBL" id="QLTW01000080">
    <property type="protein sequence ID" value="MBT9145352.1"/>
    <property type="molecule type" value="Genomic_DNA"/>
</dbReference>
<proteinExistence type="predicted"/>